<accession>A0AAD5R704</accession>
<evidence type="ECO:0000313" key="4">
    <source>
        <dbReference type="EMBL" id="KAJ1370993.1"/>
    </source>
</evidence>
<dbReference type="SUPFAM" id="SSF117281">
    <property type="entry name" value="Kelch motif"/>
    <property type="match status" value="1"/>
</dbReference>
<protein>
    <recommendedName>
        <fullName evidence="6">Kelch repeat protein</fullName>
    </recommendedName>
</protein>
<name>A0AAD5R704_PARTN</name>
<dbReference type="PANTHER" id="PTHR46344">
    <property type="entry name" value="OS02G0202900 PROTEIN"/>
    <property type="match status" value="1"/>
</dbReference>
<organism evidence="4 5">
    <name type="scientific">Parelaphostrongylus tenuis</name>
    <name type="common">Meningeal worm</name>
    <dbReference type="NCBI Taxonomy" id="148309"/>
    <lineage>
        <taxon>Eukaryota</taxon>
        <taxon>Metazoa</taxon>
        <taxon>Ecdysozoa</taxon>
        <taxon>Nematoda</taxon>
        <taxon>Chromadorea</taxon>
        <taxon>Rhabditida</taxon>
        <taxon>Rhabditina</taxon>
        <taxon>Rhabditomorpha</taxon>
        <taxon>Strongyloidea</taxon>
        <taxon>Metastrongylidae</taxon>
        <taxon>Parelaphostrongylus</taxon>
    </lineage>
</organism>
<dbReference type="PRINTS" id="PR00501">
    <property type="entry name" value="KELCHREPEAT"/>
</dbReference>
<feature type="compositionally biased region" description="Basic and acidic residues" evidence="3">
    <location>
        <begin position="263"/>
        <end position="272"/>
    </location>
</feature>
<evidence type="ECO:0000313" key="5">
    <source>
        <dbReference type="Proteomes" id="UP001196413"/>
    </source>
</evidence>
<dbReference type="Pfam" id="PF01344">
    <property type="entry name" value="Kelch_1"/>
    <property type="match status" value="4"/>
</dbReference>
<evidence type="ECO:0000256" key="3">
    <source>
        <dbReference type="SAM" id="MobiDB-lite"/>
    </source>
</evidence>
<dbReference type="AlphaFoldDB" id="A0AAD5R704"/>
<proteinExistence type="predicted"/>
<dbReference type="InterPro" id="IPR006652">
    <property type="entry name" value="Kelch_1"/>
</dbReference>
<dbReference type="PANTHER" id="PTHR46344:SF27">
    <property type="entry name" value="KELCH REPEAT SUPERFAMILY PROTEIN"/>
    <property type="match status" value="1"/>
</dbReference>
<dbReference type="Gene3D" id="2.120.10.80">
    <property type="entry name" value="Kelch-type beta propeller"/>
    <property type="match status" value="1"/>
</dbReference>
<evidence type="ECO:0000256" key="2">
    <source>
        <dbReference type="ARBA" id="ARBA00022737"/>
    </source>
</evidence>
<gene>
    <name evidence="4" type="ORF">KIN20_032850</name>
</gene>
<feature type="compositionally biased region" description="Basic and acidic residues" evidence="3">
    <location>
        <begin position="241"/>
        <end position="251"/>
    </location>
</feature>
<dbReference type="InterPro" id="IPR015915">
    <property type="entry name" value="Kelch-typ_b-propeller"/>
</dbReference>
<dbReference type="SMART" id="SM00612">
    <property type="entry name" value="Kelch"/>
    <property type="match status" value="4"/>
</dbReference>
<keyword evidence="5" id="KW-1185">Reference proteome</keyword>
<comment type="caution">
    <text evidence="4">The sequence shown here is derived from an EMBL/GenBank/DDBJ whole genome shotgun (WGS) entry which is preliminary data.</text>
</comment>
<feature type="region of interest" description="Disordered" evidence="3">
    <location>
        <begin position="241"/>
        <end position="272"/>
    </location>
</feature>
<dbReference type="EMBL" id="JAHQIW010006888">
    <property type="protein sequence ID" value="KAJ1370993.1"/>
    <property type="molecule type" value="Genomic_DNA"/>
</dbReference>
<keyword evidence="2" id="KW-0677">Repeat</keyword>
<reference evidence="4" key="1">
    <citation type="submission" date="2021-06" db="EMBL/GenBank/DDBJ databases">
        <title>Parelaphostrongylus tenuis whole genome reference sequence.</title>
        <authorList>
            <person name="Garwood T.J."/>
            <person name="Larsen P.A."/>
            <person name="Fountain-Jones N.M."/>
            <person name="Garbe J.R."/>
            <person name="Macchietto M.G."/>
            <person name="Kania S.A."/>
            <person name="Gerhold R.W."/>
            <person name="Richards J.E."/>
            <person name="Wolf T.M."/>
        </authorList>
    </citation>
    <scope>NUCLEOTIDE SEQUENCE</scope>
    <source>
        <strain evidence="4">MNPRO001-30</strain>
        <tissue evidence="4">Meninges</tissue>
    </source>
</reference>
<keyword evidence="1" id="KW-0880">Kelch repeat</keyword>
<evidence type="ECO:0000256" key="1">
    <source>
        <dbReference type="ARBA" id="ARBA00022441"/>
    </source>
</evidence>
<dbReference type="Proteomes" id="UP001196413">
    <property type="component" value="Unassembled WGS sequence"/>
</dbReference>
<sequence length="272" mass="30981">MKLNMKGEWVEVAPMYETRTYISNSCCVLDGLIYVCGGFDVRGNNQRRRNDRLRCVERYDPKLNKWEIISNMNQMRSDCAAVSAGGKIYVSGGFNGLEVQNSVEVFTPQTNTWIEISIMPSPRSGHCMVLYNPHTLLVIGGFDGQDRMNTVFCWRLGHHMWELWPPMKAKRSNFAACMHNGELIVAGGYSAQKTIAGVEKFSGYEWSKLPDLPTNRSAMRIMVLPDFRDFALTKIGSAEEQKKWKEDDQRAMVESGSGHLRRRGEDEPRIVI</sequence>
<evidence type="ECO:0008006" key="6">
    <source>
        <dbReference type="Google" id="ProtNLM"/>
    </source>
</evidence>